<dbReference type="AlphaFoldDB" id="A0A2S0S465"/>
<evidence type="ECO:0000313" key="1">
    <source>
        <dbReference type="EMBL" id="AWA82139.1"/>
    </source>
</evidence>
<protein>
    <submittedName>
        <fullName evidence="1">Uncharacterized protein</fullName>
    </submittedName>
</protein>
<dbReference type="EMBL" id="MG602717">
    <property type="protein sequence ID" value="AWA82139.1"/>
    <property type="molecule type" value="Genomic_DNA"/>
</dbReference>
<accession>A0A2S0S465</accession>
<geneLocation type="mitochondrion" evidence="1"/>
<name>A0A2S0S465_CANCI</name>
<reference evidence="1" key="1">
    <citation type="journal article" date="2018" name="Int. J. Biol. Macromol.">
        <title>Characterization of the mitochondrial genomes of three species in the ectomycorrhizal genus Cantharellus and phylogeny of Agaricomycetes.</title>
        <authorList>
            <person name="Li Q."/>
            <person name="Liao M."/>
            <person name="Yang M."/>
            <person name="Xiong C."/>
            <person name="Jin X."/>
            <person name="Chen Z."/>
            <person name="Huang W."/>
        </authorList>
    </citation>
    <scope>NUCLEOTIDE SEQUENCE</scope>
    <source>
        <strain evidence="2">S28</strain>
        <strain evidence="1">S75</strain>
    </source>
</reference>
<gene>
    <name evidence="1" type="primary">orf130</name>
</gene>
<proteinExistence type="predicted"/>
<keyword evidence="1" id="KW-0496">Mitochondrion</keyword>
<organism evidence="1">
    <name type="scientific">Cantharellus cibarius</name>
    <name type="common">Chanterelle</name>
    <dbReference type="NCBI Taxonomy" id="36066"/>
    <lineage>
        <taxon>Eukaryota</taxon>
        <taxon>Fungi</taxon>
        <taxon>Dikarya</taxon>
        <taxon>Basidiomycota</taxon>
        <taxon>Agaricomycotina</taxon>
        <taxon>Agaricomycetes</taxon>
        <taxon>Cantharellales</taxon>
        <taxon>Hydnaceae</taxon>
        <taxon>Cantharellus</taxon>
    </lineage>
</organism>
<dbReference type="EMBL" id="MG602718">
    <property type="protein sequence ID" value="AWA82171.1"/>
    <property type="molecule type" value="Genomic_DNA"/>
</dbReference>
<sequence length="130" mass="15526">MRWSCHDQVIMDRTGECCNILRWIVVSRWKTNHTSIAGFPRKIFKYHIILKFLDLGGYSTLNFRRKSNWGALKSYLWKLTSEYPKLMNDSQTIHDKVGSQNVNRREHVFKVPQNRLSEIKEVFPWIQLLS</sequence>
<evidence type="ECO:0000313" key="2">
    <source>
        <dbReference type="EMBL" id="AWA82171.1"/>
    </source>
</evidence>